<sequence length="178" mass="19917">MRCDDVTRSCTLRRMTRTAPPLVADERATYTALLDYLRATIELKVEGLSDDDATRAVLPSKLTTAAGVVKHVRWTEHHWFEVVLAGRDSRAPYTMEDPDADWRVEEGETLAGFLADYRAQCEVSREVLAGLDLDAEVPFRGDRTISARWVLAHVIDETARHAGHLDVVRELLDGTVGD</sequence>
<dbReference type="InterPro" id="IPR034660">
    <property type="entry name" value="DinB/YfiT-like"/>
</dbReference>
<evidence type="ECO:0000313" key="1">
    <source>
        <dbReference type="EMBL" id="GGM77523.1"/>
    </source>
</evidence>
<accession>A0ABQ2HDJ8</accession>
<organism evidence="1 2">
    <name type="scientific">Lentzea pudingi</name>
    <dbReference type="NCBI Taxonomy" id="1789439"/>
    <lineage>
        <taxon>Bacteria</taxon>
        <taxon>Bacillati</taxon>
        <taxon>Actinomycetota</taxon>
        <taxon>Actinomycetes</taxon>
        <taxon>Pseudonocardiales</taxon>
        <taxon>Pseudonocardiaceae</taxon>
        <taxon>Lentzea</taxon>
    </lineage>
</organism>
<proteinExistence type="predicted"/>
<dbReference type="InterPro" id="IPR007061">
    <property type="entry name" value="MST-like"/>
</dbReference>
<dbReference type="Proteomes" id="UP000597656">
    <property type="component" value="Unassembled WGS sequence"/>
</dbReference>
<evidence type="ECO:0000313" key="2">
    <source>
        <dbReference type="Proteomes" id="UP000597656"/>
    </source>
</evidence>
<keyword evidence="2" id="KW-1185">Reference proteome</keyword>
<dbReference type="EMBL" id="BMNC01000002">
    <property type="protein sequence ID" value="GGM77523.1"/>
    <property type="molecule type" value="Genomic_DNA"/>
</dbReference>
<dbReference type="SUPFAM" id="SSF109854">
    <property type="entry name" value="DinB/YfiT-like putative metalloenzymes"/>
    <property type="match status" value="1"/>
</dbReference>
<gene>
    <name evidence="1" type="ORF">GCM10011609_11710</name>
</gene>
<protein>
    <recommendedName>
        <fullName evidence="3">DinB superfamily protein</fullName>
    </recommendedName>
</protein>
<dbReference type="Gene3D" id="1.20.120.450">
    <property type="entry name" value="dinb family like domain"/>
    <property type="match status" value="1"/>
</dbReference>
<name>A0ABQ2HDJ8_9PSEU</name>
<dbReference type="Pfam" id="PF04978">
    <property type="entry name" value="MST"/>
    <property type="match status" value="1"/>
</dbReference>
<reference evidence="2" key="1">
    <citation type="journal article" date="2019" name="Int. J. Syst. Evol. Microbiol.">
        <title>The Global Catalogue of Microorganisms (GCM) 10K type strain sequencing project: providing services to taxonomists for standard genome sequencing and annotation.</title>
        <authorList>
            <consortium name="The Broad Institute Genomics Platform"/>
            <consortium name="The Broad Institute Genome Sequencing Center for Infectious Disease"/>
            <person name="Wu L."/>
            <person name="Ma J."/>
        </authorList>
    </citation>
    <scope>NUCLEOTIDE SEQUENCE [LARGE SCALE GENOMIC DNA]</scope>
    <source>
        <strain evidence="2">CGMCC 4.7319</strain>
    </source>
</reference>
<evidence type="ECO:0008006" key="3">
    <source>
        <dbReference type="Google" id="ProtNLM"/>
    </source>
</evidence>
<comment type="caution">
    <text evidence="1">The sequence shown here is derived from an EMBL/GenBank/DDBJ whole genome shotgun (WGS) entry which is preliminary data.</text>
</comment>